<evidence type="ECO:0000313" key="4">
    <source>
        <dbReference type="RefSeq" id="XP_065671500.1"/>
    </source>
</evidence>
<keyword evidence="1" id="KW-1185">Reference proteome</keyword>
<dbReference type="Proteomes" id="UP001652625">
    <property type="component" value="Chromosome 13"/>
</dbReference>
<proteinExistence type="predicted"/>
<accession>A0ABM4DAW0</accession>
<evidence type="ECO:0000313" key="3">
    <source>
        <dbReference type="RefSeq" id="XP_065671499.1"/>
    </source>
</evidence>
<reference evidence="2 3" key="1">
    <citation type="submission" date="2025-05" db="UniProtKB">
        <authorList>
            <consortium name="RefSeq"/>
        </authorList>
    </citation>
    <scope>IDENTIFICATION</scope>
</reference>
<protein>
    <submittedName>
        <fullName evidence="2 3">Uncharacterized protein LOC136089431 isoform X1</fullName>
    </submittedName>
</protein>
<dbReference type="RefSeq" id="XP_065671500.1">
    <property type="nucleotide sequence ID" value="XM_065815428.1"/>
</dbReference>
<sequence length="188" mass="21624">MFSSRLPVCSSEYKEGITILAATDEEVKVEVEKNKNNIEILTNLITKNIEEAQQKQKRYYDERVEINTKIEEEFIAIGDKALLLDIRGKRSKGAAFKPRFKGPYYVLSVTKCGNFKLTGENKVPLKGTHKRLHIKKFIESKDKDPLQLLSEAINEKTHILPEMVEGKINTQKSLTHILPRSPFGDFWF</sequence>
<evidence type="ECO:0000313" key="2">
    <source>
        <dbReference type="RefSeq" id="XP_065671497.1"/>
    </source>
</evidence>
<name>A0ABM4DAW0_HYDVU</name>
<dbReference type="RefSeq" id="XP_065671499.1">
    <property type="nucleotide sequence ID" value="XM_065815427.1"/>
</dbReference>
<dbReference type="GeneID" id="136089431"/>
<evidence type="ECO:0000313" key="1">
    <source>
        <dbReference type="Proteomes" id="UP001652625"/>
    </source>
</evidence>
<organism evidence="1 2">
    <name type="scientific">Hydra vulgaris</name>
    <name type="common">Hydra</name>
    <name type="synonym">Hydra attenuata</name>
    <dbReference type="NCBI Taxonomy" id="6087"/>
    <lineage>
        <taxon>Eukaryota</taxon>
        <taxon>Metazoa</taxon>
        <taxon>Cnidaria</taxon>
        <taxon>Hydrozoa</taxon>
        <taxon>Hydroidolina</taxon>
        <taxon>Anthoathecata</taxon>
        <taxon>Aplanulata</taxon>
        <taxon>Hydridae</taxon>
        <taxon>Hydra</taxon>
    </lineage>
</organism>
<gene>
    <name evidence="2 3 4" type="primary">LOC136089431</name>
</gene>
<dbReference type="RefSeq" id="XP_065671497.1">
    <property type="nucleotide sequence ID" value="XM_065815425.1"/>
</dbReference>